<feature type="domain" description="Peptidase M28" evidence="5">
    <location>
        <begin position="262"/>
        <end position="301"/>
    </location>
</feature>
<accession>A0A3R7LD62</accession>
<dbReference type="Pfam" id="PF04389">
    <property type="entry name" value="Peptidase_M28"/>
    <property type="match status" value="1"/>
</dbReference>
<organism evidence="6 7">
    <name type="scientific">Trypanosoma conorhini</name>
    <dbReference type="NCBI Taxonomy" id="83891"/>
    <lineage>
        <taxon>Eukaryota</taxon>
        <taxon>Discoba</taxon>
        <taxon>Euglenozoa</taxon>
        <taxon>Kinetoplastea</taxon>
        <taxon>Metakinetoplastina</taxon>
        <taxon>Trypanosomatida</taxon>
        <taxon>Trypanosomatidae</taxon>
        <taxon>Trypanosoma</taxon>
    </lineage>
</organism>
<keyword evidence="1 6" id="KW-0808">Transferase</keyword>
<feature type="transmembrane region" description="Helical" evidence="4">
    <location>
        <begin position="41"/>
        <end position="63"/>
    </location>
</feature>
<evidence type="ECO:0000256" key="3">
    <source>
        <dbReference type="SAM" id="MobiDB-lite"/>
    </source>
</evidence>
<name>A0A3R7LD62_9TRYP</name>
<feature type="region of interest" description="Disordered" evidence="3">
    <location>
        <begin position="220"/>
        <end position="255"/>
    </location>
</feature>
<sequence length="623" mass="68595">MRHHTRPPAKGLGVASRGDSRGGHGKGGGSFGPGRVASRGALLAVLVAAVSVSVVVVVAILVLPPRGVACGEETVETHWGRAVRRPPQARLQQLPPLPLAPQDAFPDDGADVLAALSFLLPAAQRRGRMLRQLEEVLSFGTRVAGSASPGRRKMLDFIVAAGQWRSPREALFHPTAPPPSPASKWRLEWDNFTSATPLGPRRFSNIVFNFAGGHAFRRARAQEARNRTTPRRRPRRSFAAAAAEEDGGGGTRRRNMADEKLRHVVLAAHWDSKYFADMNFLGACDSALPVVYLLETMRVITVLSDTSDVLRAAGKMDACAQLRHVLSPAYRTLLRYYYADDDDFLRCLSGGTARVASAADAWRRLLRHVDHLPAVTVMFFDGEEAFVSWRGDDHTYGSRHLAQQWRETPSAASRDAALSRFDAIDLFALYDLMGPAGTQFHNYFPDQSGMAFALLAEVEEAHRLRAARLACLSQHSIDTRGTCAPQLPESWCRHGSPHDMFTLHGLPRLVGPLLRCGDLAELWIPPPAPCARGSAGRPARNIFFPLEEKWARGPRLTAAAAVEDDHIHWMETERVLHLIPWPFPPSWHTAGDDGSEIDPGTVVDLCRVLEEFVLRLGEGWMRS</sequence>
<evidence type="ECO:0000313" key="6">
    <source>
        <dbReference type="EMBL" id="RNF26007.1"/>
    </source>
</evidence>
<keyword evidence="4" id="KW-0472">Membrane</keyword>
<dbReference type="EC" id="2.3.2.5" evidence="6"/>
<reference evidence="6 7" key="1">
    <citation type="journal article" date="2018" name="BMC Genomics">
        <title>Genomic comparison of Trypanosoma conorhini and Trypanosoma rangeli to Trypanosoma cruzi strains of high and low virulence.</title>
        <authorList>
            <person name="Bradwell K.R."/>
            <person name="Koparde V.N."/>
            <person name="Matveyev A.V."/>
            <person name="Serrano M.G."/>
            <person name="Alves J.M."/>
            <person name="Parikh H."/>
            <person name="Huang B."/>
            <person name="Lee V."/>
            <person name="Espinosa-Alvarez O."/>
            <person name="Ortiz P.A."/>
            <person name="Costa-Martins A.G."/>
            <person name="Teixeira M.M."/>
            <person name="Buck G.A."/>
        </authorList>
    </citation>
    <scope>NUCLEOTIDE SEQUENCE [LARGE SCALE GENOMIC DNA]</scope>
    <source>
        <strain evidence="6 7">025E</strain>
    </source>
</reference>
<evidence type="ECO:0000256" key="4">
    <source>
        <dbReference type="SAM" id="Phobius"/>
    </source>
</evidence>
<keyword evidence="4" id="KW-1133">Transmembrane helix</keyword>
<dbReference type="GO" id="GO:0008270">
    <property type="term" value="F:zinc ion binding"/>
    <property type="evidence" value="ECO:0007669"/>
    <property type="project" value="TreeGrafter"/>
</dbReference>
<dbReference type="PANTHER" id="PTHR12283">
    <property type="entry name" value="GLUTAMINYL-PEPTIDE CYCLOTRANSFERASE"/>
    <property type="match status" value="1"/>
</dbReference>
<dbReference type="SUPFAM" id="SSF53187">
    <property type="entry name" value="Zn-dependent exopeptidases"/>
    <property type="match status" value="2"/>
</dbReference>
<evidence type="ECO:0000256" key="1">
    <source>
        <dbReference type="ARBA" id="ARBA00022679"/>
    </source>
</evidence>
<keyword evidence="2 6" id="KW-0012">Acyltransferase</keyword>
<dbReference type="OrthoDB" id="3907302at2759"/>
<dbReference type="AlphaFoldDB" id="A0A3R7LD62"/>
<protein>
    <submittedName>
        <fullName evidence="6">Putative glutaminyl cyclase</fullName>
        <ecNumber evidence="6">2.3.2.5</ecNumber>
    </submittedName>
</protein>
<proteinExistence type="predicted"/>
<dbReference type="InterPro" id="IPR040234">
    <property type="entry name" value="QC/QCL"/>
</dbReference>
<keyword evidence="4" id="KW-0812">Transmembrane</keyword>
<dbReference type="GO" id="GO:0016603">
    <property type="term" value="F:glutaminyl-peptide cyclotransferase activity"/>
    <property type="evidence" value="ECO:0007669"/>
    <property type="project" value="UniProtKB-EC"/>
</dbReference>
<evidence type="ECO:0000259" key="5">
    <source>
        <dbReference type="Pfam" id="PF04389"/>
    </source>
</evidence>
<dbReference type="InterPro" id="IPR007484">
    <property type="entry name" value="Peptidase_M28"/>
</dbReference>
<dbReference type="RefSeq" id="XP_029231213.1">
    <property type="nucleotide sequence ID" value="XM_029368692.1"/>
</dbReference>
<evidence type="ECO:0000313" key="7">
    <source>
        <dbReference type="Proteomes" id="UP000284403"/>
    </source>
</evidence>
<feature type="region of interest" description="Disordered" evidence="3">
    <location>
        <begin position="1"/>
        <end position="31"/>
    </location>
</feature>
<dbReference type="PANTHER" id="PTHR12283:SF6">
    <property type="entry name" value="GLUTAMINYL-PEPTIDE CYCLOTRANSFERASE-RELATED"/>
    <property type="match status" value="1"/>
</dbReference>
<keyword evidence="7" id="KW-1185">Reference proteome</keyword>
<comment type="caution">
    <text evidence="6">The sequence shown here is derived from an EMBL/GenBank/DDBJ whole genome shotgun (WGS) entry which is preliminary data.</text>
</comment>
<dbReference type="GeneID" id="40315367"/>
<gene>
    <name evidence="6" type="ORF">Tco025E_01756</name>
</gene>
<dbReference type="Gene3D" id="3.40.630.10">
    <property type="entry name" value="Zn peptidases"/>
    <property type="match status" value="2"/>
</dbReference>
<evidence type="ECO:0000256" key="2">
    <source>
        <dbReference type="ARBA" id="ARBA00023315"/>
    </source>
</evidence>
<dbReference type="Proteomes" id="UP000284403">
    <property type="component" value="Unassembled WGS sequence"/>
</dbReference>
<dbReference type="EMBL" id="MKKU01000061">
    <property type="protein sequence ID" value="RNF26007.1"/>
    <property type="molecule type" value="Genomic_DNA"/>
</dbReference>